<sequence>MQRNRVGELGMRLREGDGSGLRKKQDKWLANRAEKDEGLGLMTASAVKPIELREGEGKLGRERESCEGEYVKGSQRLLQVNIQVVFPGHHPYSLVALVVSSSASDLGSLPASGGSKRSWVLCLLLEEAKGVMVLYVI</sequence>
<dbReference type="Proteomes" id="UP001552299">
    <property type="component" value="Unassembled WGS sequence"/>
</dbReference>
<proteinExistence type="predicted"/>
<protein>
    <submittedName>
        <fullName evidence="2">Uncharacterized protein</fullName>
    </submittedName>
</protein>
<dbReference type="EMBL" id="JANQDX010000001">
    <property type="protein sequence ID" value="KAL0928748.1"/>
    <property type="molecule type" value="Genomic_DNA"/>
</dbReference>
<feature type="region of interest" description="Disordered" evidence="1">
    <location>
        <begin position="1"/>
        <end position="25"/>
    </location>
</feature>
<reference evidence="2 3" key="1">
    <citation type="journal article" date="2024" name="Plant Biotechnol. J.">
        <title>Dendrobium thyrsiflorum genome and its molecular insights into genes involved in important horticultural traits.</title>
        <authorList>
            <person name="Chen B."/>
            <person name="Wang J.Y."/>
            <person name="Zheng P.J."/>
            <person name="Li K.L."/>
            <person name="Liang Y.M."/>
            <person name="Chen X.F."/>
            <person name="Zhang C."/>
            <person name="Zhao X."/>
            <person name="He X."/>
            <person name="Zhang G.Q."/>
            <person name="Liu Z.J."/>
            <person name="Xu Q."/>
        </authorList>
    </citation>
    <scope>NUCLEOTIDE SEQUENCE [LARGE SCALE GENOMIC DNA]</scope>
    <source>
        <strain evidence="2">GZMU011</strain>
    </source>
</reference>
<accession>A0ABD0VW59</accession>
<gene>
    <name evidence="2" type="ORF">M5K25_000668</name>
</gene>
<evidence type="ECO:0000313" key="2">
    <source>
        <dbReference type="EMBL" id="KAL0928748.1"/>
    </source>
</evidence>
<keyword evidence="3" id="KW-1185">Reference proteome</keyword>
<name>A0ABD0VW59_DENTH</name>
<evidence type="ECO:0000313" key="3">
    <source>
        <dbReference type="Proteomes" id="UP001552299"/>
    </source>
</evidence>
<organism evidence="2 3">
    <name type="scientific">Dendrobium thyrsiflorum</name>
    <name type="common">Pinecone-like raceme dendrobium</name>
    <name type="synonym">Orchid</name>
    <dbReference type="NCBI Taxonomy" id="117978"/>
    <lineage>
        <taxon>Eukaryota</taxon>
        <taxon>Viridiplantae</taxon>
        <taxon>Streptophyta</taxon>
        <taxon>Embryophyta</taxon>
        <taxon>Tracheophyta</taxon>
        <taxon>Spermatophyta</taxon>
        <taxon>Magnoliopsida</taxon>
        <taxon>Liliopsida</taxon>
        <taxon>Asparagales</taxon>
        <taxon>Orchidaceae</taxon>
        <taxon>Epidendroideae</taxon>
        <taxon>Malaxideae</taxon>
        <taxon>Dendrobiinae</taxon>
        <taxon>Dendrobium</taxon>
    </lineage>
</organism>
<comment type="caution">
    <text evidence="2">The sequence shown here is derived from an EMBL/GenBank/DDBJ whole genome shotgun (WGS) entry which is preliminary data.</text>
</comment>
<dbReference type="AlphaFoldDB" id="A0ABD0VW59"/>
<evidence type="ECO:0000256" key="1">
    <source>
        <dbReference type="SAM" id="MobiDB-lite"/>
    </source>
</evidence>